<dbReference type="InterPro" id="IPR045034">
    <property type="entry name" value="O-acyltransferase_WSD1-like"/>
</dbReference>
<dbReference type="AlphaFoldDB" id="F3L5S6"/>
<comment type="similarity">
    <text evidence="3">Belongs to the long-chain O-acyltransferase family.</text>
</comment>
<evidence type="ECO:0000313" key="12">
    <source>
        <dbReference type="Proteomes" id="UP000005615"/>
    </source>
</evidence>
<dbReference type="RefSeq" id="WP_009577220.1">
    <property type="nucleotide sequence ID" value="NZ_AEIG01000127.1"/>
</dbReference>
<evidence type="ECO:0000256" key="6">
    <source>
        <dbReference type="ARBA" id="ARBA00022679"/>
    </source>
</evidence>
<keyword evidence="6" id="KW-0808">Transferase</keyword>
<dbReference type="InterPro" id="IPR004255">
    <property type="entry name" value="O-acyltransferase_WSD1_N"/>
</dbReference>
<dbReference type="EC" id="2.3.1.20" evidence="4"/>
<dbReference type="GO" id="GO:0001666">
    <property type="term" value="P:response to hypoxia"/>
    <property type="evidence" value="ECO:0007669"/>
    <property type="project" value="TreeGrafter"/>
</dbReference>
<sequence>MNKSKALDPTSAAFLFTEKRTTPMHIAVLGIYKIPKGSDEAKFLQRLVDTVGDIERFRFPFGSRLHSSLTGPSWIADDDIDISYHLRRSGLATPGDFEQLFTLVSRLHGTSLDRERPLWEQHLINGLEGNRFAIYTKLHHAAIDGVGMAKLGQSMHSTRKSDRLKASPFCHGLQTEASKGASGEPAQPVSMPDLRVGLEVLKQAAGSTTNISSAMLKYLQGYVRPGDLTVPWQHSGPTPLNTKVGAPRSFNASSWELDRIRRLGKTLGGTINDVVLTVCSGAIRSYLKQWHELPTRPLTTIVPISLRDKGDTGSANQIAFITVNLATDVEDSEQRFRDIQRSVKSGKSLYSGLSATEAGVFSALTQAPVLTSSLLGLTPKYPHSSVLISNVPGPRKKMYIDGAELEASYPVAALPEGIALNITVSSYAGRLDCGAIACRRSLPEADRIIDLMEDALVDLEEVAGITT</sequence>
<dbReference type="STRING" id="2518989.IMCC3088_379"/>
<dbReference type="GO" id="GO:0071731">
    <property type="term" value="P:response to nitric oxide"/>
    <property type="evidence" value="ECO:0007669"/>
    <property type="project" value="TreeGrafter"/>
</dbReference>
<dbReference type="SUPFAM" id="SSF52777">
    <property type="entry name" value="CoA-dependent acyltransferases"/>
    <property type="match status" value="1"/>
</dbReference>
<evidence type="ECO:0000256" key="4">
    <source>
        <dbReference type="ARBA" id="ARBA00013244"/>
    </source>
</evidence>
<dbReference type="UniPathway" id="UPA00282"/>
<evidence type="ECO:0000313" key="11">
    <source>
        <dbReference type="EMBL" id="EGG28316.1"/>
    </source>
</evidence>
<dbReference type="PANTHER" id="PTHR31650:SF1">
    <property type="entry name" value="WAX ESTER SYNTHASE_DIACYLGLYCEROL ACYLTRANSFERASE 4-RELATED"/>
    <property type="match status" value="1"/>
</dbReference>
<dbReference type="InterPro" id="IPR009721">
    <property type="entry name" value="O-acyltransferase_WSD1_C"/>
</dbReference>
<dbReference type="EMBL" id="AEIG01000127">
    <property type="protein sequence ID" value="EGG28316.1"/>
    <property type="molecule type" value="Genomic_DNA"/>
</dbReference>
<proteinExistence type="inferred from homology"/>
<evidence type="ECO:0000256" key="2">
    <source>
        <dbReference type="ARBA" id="ARBA00005189"/>
    </source>
</evidence>
<comment type="catalytic activity">
    <reaction evidence="10">
        <text>an acyl-CoA + a 1,2-diacyl-sn-glycerol = a triacyl-sn-glycerol + CoA</text>
        <dbReference type="Rhea" id="RHEA:10868"/>
        <dbReference type="ChEBI" id="CHEBI:17815"/>
        <dbReference type="ChEBI" id="CHEBI:57287"/>
        <dbReference type="ChEBI" id="CHEBI:58342"/>
        <dbReference type="ChEBI" id="CHEBI:64615"/>
        <dbReference type="EC" id="2.3.1.20"/>
    </reaction>
</comment>
<evidence type="ECO:0000256" key="9">
    <source>
        <dbReference type="ARBA" id="ARBA00023315"/>
    </source>
</evidence>
<protein>
    <recommendedName>
        <fullName evidence="4">diacylglycerol O-acyltransferase</fullName>
        <ecNumber evidence="4">2.3.1.20</ecNumber>
    </recommendedName>
</protein>
<evidence type="ECO:0000256" key="1">
    <source>
        <dbReference type="ARBA" id="ARBA00004771"/>
    </source>
</evidence>
<dbReference type="GO" id="GO:0005886">
    <property type="term" value="C:plasma membrane"/>
    <property type="evidence" value="ECO:0007669"/>
    <property type="project" value="TreeGrafter"/>
</dbReference>
<evidence type="ECO:0000256" key="7">
    <source>
        <dbReference type="ARBA" id="ARBA00022798"/>
    </source>
</evidence>
<reference evidence="11 12" key="1">
    <citation type="journal article" date="2011" name="J. Bacteriol.">
        <title>Genome sequence of strain IMCC3088, a proteorhodopsin-containing marine bacterium belonging to the OM60/NOR5 clade.</title>
        <authorList>
            <person name="Jang Y."/>
            <person name="Oh H.M."/>
            <person name="Kang I."/>
            <person name="Lee K."/>
            <person name="Yang S.J."/>
            <person name="Cho J.C."/>
        </authorList>
    </citation>
    <scope>NUCLEOTIDE SEQUENCE [LARGE SCALE GENOMIC DNA]</scope>
    <source>
        <strain evidence="11 12">IMCC3088</strain>
    </source>
</reference>
<organism evidence="11 12">
    <name type="scientific">Aequoribacter fuscus</name>
    <dbReference type="NCBI Taxonomy" id="2518989"/>
    <lineage>
        <taxon>Bacteria</taxon>
        <taxon>Pseudomonadati</taxon>
        <taxon>Pseudomonadota</taxon>
        <taxon>Gammaproteobacteria</taxon>
        <taxon>Cellvibrionales</taxon>
        <taxon>Halieaceae</taxon>
        <taxon>Aequoribacter</taxon>
    </lineage>
</organism>
<dbReference type="Pfam" id="PF03007">
    <property type="entry name" value="WS_DGAT_cat"/>
    <property type="match status" value="1"/>
</dbReference>
<evidence type="ECO:0000256" key="3">
    <source>
        <dbReference type="ARBA" id="ARBA00009587"/>
    </source>
</evidence>
<dbReference type="PANTHER" id="PTHR31650">
    <property type="entry name" value="O-ACYLTRANSFERASE (WSD1-LIKE) FAMILY PROTEIN"/>
    <property type="match status" value="1"/>
</dbReference>
<dbReference type="GO" id="GO:0051701">
    <property type="term" value="P:biological process involved in interaction with host"/>
    <property type="evidence" value="ECO:0007669"/>
    <property type="project" value="TreeGrafter"/>
</dbReference>
<evidence type="ECO:0000256" key="5">
    <source>
        <dbReference type="ARBA" id="ARBA00022516"/>
    </source>
</evidence>
<keyword evidence="7" id="KW-0319">Glycerol metabolism</keyword>
<dbReference type="NCBIfam" id="TIGR02946">
    <property type="entry name" value="acyl_WS_DGAT"/>
    <property type="match status" value="1"/>
</dbReference>
<dbReference type="eggNOG" id="COG1020">
    <property type="taxonomic scope" value="Bacteria"/>
</dbReference>
<dbReference type="GO" id="GO:0019432">
    <property type="term" value="P:triglyceride biosynthetic process"/>
    <property type="evidence" value="ECO:0007669"/>
    <property type="project" value="UniProtKB-UniPathway"/>
</dbReference>
<comment type="caution">
    <text evidence="11">The sequence shown here is derived from an EMBL/GenBank/DDBJ whole genome shotgun (WGS) entry which is preliminary data.</text>
</comment>
<evidence type="ECO:0000256" key="10">
    <source>
        <dbReference type="ARBA" id="ARBA00048109"/>
    </source>
</evidence>
<keyword evidence="12" id="KW-1185">Reference proteome</keyword>
<dbReference type="OrthoDB" id="9810950at2"/>
<dbReference type="GO" id="GO:0004144">
    <property type="term" value="F:diacylglycerol O-acyltransferase activity"/>
    <property type="evidence" value="ECO:0007669"/>
    <property type="project" value="UniProtKB-EC"/>
</dbReference>
<comment type="pathway">
    <text evidence="1">Glycerolipid metabolism; triacylglycerol biosynthesis.</text>
</comment>
<comment type="pathway">
    <text evidence="2">Lipid metabolism.</text>
</comment>
<dbReference type="Proteomes" id="UP000005615">
    <property type="component" value="Unassembled WGS sequence"/>
</dbReference>
<keyword evidence="5" id="KW-0444">Lipid biosynthesis</keyword>
<accession>F3L5S6</accession>
<evidence type="ECO:0000256" key="8">
    <source>
        <dbReference type="ARBA" id="ARBA00023098"/>
    </source>
</evidence>
<name>F3L5S6_9GAMM</name>
<keyword evidence="8" id="KW-0443">Lipid metabolism</keyword>
<dbReference type="InterPro" id="IPR014292">
    <property type="entry name" value="Acyl_transf_WS/DGAT"/>
</dbReference>
<dbReference type="Pfam" id="PF06974">
    <property type="entry name" value="WS_DGAT_C"/>
    <property type="match status" value="1"/>
</dbReference>
<gene>
    <name evidence="11" type="ORF">IMCC3088_379</name>
</gene>
<dbReference type="GO" id="GO:0006071">
    <property type="term" value="P:glycerol metabolic process"/>
    <property type="evidence" value="ECO:0007669"/>
    <property type="project" value="UniProtKB-KW"/>
</dbReference>
<keyword evidence="9" id="KW-0012">Acyltransferase</keyword>